<evidence type="ECO:0000313" key="1">
    <source>
        <dbReference type="EMBL" id="RIA79330.1"/>
    </source>
</evidence>
<keyword evidence="2" id="KW-1185">Reference proteome</keyword>
<dbReference type="Proteomes" id="UP000265703">
    <property type="component" value="Unassembled WGS sequence"/>
</dbReference>
<gene>
    <name evidence="1" type="ORF">C1645_840934</name>
</gene>
<proteinExistence type="predicted"/>
<dbReference type="AlphaFoldDB" id="A0A397RYL4"/>
<dbReference type="EMBL" id="QKYT01001361">
    <property type="protein sequence ID" value="RIA79330.1"/>
    <property type="molecule type" value="Genomic_DNA"/>
</dbReference>
<protein>
    <submittedName>
        <fullName evidence="1">Uncharacterized protein</fullName>
    </submittedName>
</protein>
<accession>A0A397RYL4</accession>
<sequence length="146" mass="17232">MDFTDINTECVITALIAVLRAFRSRLARENSFWFDAGIRNDSQSRMERKNDFQFDVRIRNSSLDFQINSPSVRAQKRFLNFISGYGSFFNWVCSWTWKTKTFSSRNLGLEIFSSGNLRLKMFAPGFEKLKYSVLEIQNQKRNVIYH</sequence>
<comment type="caution">
    <text evidence="1">The sequence shown here is derived from an EMBL/GenBank/DDBJ whole genome shotgun (WGS) entry which is preliminary data.</text>
</comment>
<organism evidence="1 2">
    <name type="scientific">Glomus cerebriforme</name>
    <dbReference type="NCBI Taxonomy" id="658196"/>
    <lineage>
        <taxon>Eukaryota</taxon>
        <taxon>Fungi</taxon>
        <taxon>Fungi incertae sedis</taxon>
        <taxon>Mucoromycota</taxon>
        <taxon>Glomeromycotina</taxon>
        <taxon>Glomeromycetes</taxon>
        <taxon>Glomerales</taxon>
        <taxon>Glomeraceae</taxon>
        <taxon>Glomus</taxon>
    </lineage>
</organism>
<name>A0A397RYL4_9GLOM</name>
<evidence type="ECO:0000313" key="2">
    <source>
        <dbReference type="Proteomes" id="UP000265703"/>
    </source>
</evidence>
<reference evidence="1 2" key="1">
    <citation type="submission" date="2018-06" db="EMBL/GenBank/DDBJ databases">
        <title>Comparative genomics reveals the genomic features of Rhizophagus irregularis, R. cerebriforme, R. diaphanum and Gigaspora rosea, and their symbiotic lifestyle signature.</title>
        <authorList>
            <person name="Morin E."/>
            <person name="San Clemente H."/>
            <person name="Chen E.C.H."/>
            <person name="De La Providencia I."/>
            <person name="Hainaut M."/>
            <person name="Kuo A."/>
            <person name="Kohler A."/>
            <person name="Murat C."/>
            <person name="Tang N."/>
            <person name="Roy S."/>
            <person name="Loubradou J."/>
            <person name="Henrissat B."/>
            <person name="Grigoriev I.V."/>
            <person name="Corradi N."/>
            <person name="Roux C."/>
            <person name="Martin F.M."/>
        </authorList>
    </citation>
    <scope>NUCLEOTIDE SEQUENCE [LARGE SCALE GENOMIC DNA]</scope>
    <source>
        <strain evidence="1 2">DAOM 227022</strain>
    </source>
</reference>